<evidence type="ECO:0000313" key="3">
    <source>
        <dbReference type="Proteomes" id="UP000658980"/>
    </source>
</evidence>
<keyword evidence="3" id="KW-1185">Reference proteome</keyword>
<dbReference type="EMBL" id="JACSPU010000002">
    <property type="protein sequence ID" value="MBD8014827.1"/>
    <property type="molecule type" value="Genomic_DNA"/>
</dbReference>
<gene>
    <name evidence="2" type="ORF">H9630_08310</name>
</gene>
<name>A0ABR8WCT6_9BACL</name>
<feature type="compositionally biased region" description="Basic and acidic residues" evidence="1">
    <location>
        <begin position="24"/>
        <end position="35"/>
    </location>
</feature>
<dbReference type="RefSeq" id="WP_191715022.1">
    <property type="nucleotide sequence ID" value="NZ_JACSPU010000002.1"/>
</dbReference>
<feature type="compositionally biased region" description="Low complexity" evidence="1">
    <location>
        <begin position="1"/>
        <end position="23"/>
    </location>
</feature>
<protein>
    <submittedName>
        <fullName evidence="2">Uncharacterized protein</fullName>
    </submittedName>
</protein>
<reference evidence="2 3" key="1">
    <citation type="submission" date="2020-08" db="EMBL/GenBank/DDBJ databases">
        <title>A Genomic Blueprint of the Chicken Gut Microbiome.</title>
        <authorList>
            <person name="Gilroy R."/>
            <person name="Ravi A."/>
            <person name="Getino M."/>
            <person name="Pursley I."/>
            <person name="Horton D.L."/>
            <person name="Alikhan N.-F."/>
            <person name="Baker D."/>
            <person name="Gharbi K."/>
            <person name="Hall N."/>
            <person name="Watson M."/>
            <person name="Adriaenssens E.M."/>
            <person name="Foster-Nyarko E."/>
            <person name="Jarju S."/>
            <person name="Secka A."/>
            <person name="Antonio M."/>
            <person name="Oren A."/>
            <person name="Chaudhuri R."/>
            <person name="La Ragione R.M."/>
            <person name="Hildebrand F."/>
            <person name="Pallen M.J."/>
        </authorList>
    </citation>
    <scope>NUCLEOTIDE SEQUENCE [LARGE SCALE GENOMIC DNA]</scope>
    <source>
        <strain evidence="2 3">Sa1BUA13</strain>
    </source>
</reference>
<accession>A0ABR8WCT6</accession>
<evidence type="ECO:0000313" key="2">
    <source>
        <dbReference type="EMBL" id="MBD8014827.1"/>
    </source>
</evidence>
<sequence length="64" mass="6549">MGMEAATPAGTARAGATGLSAAREAAEAVPAERVRRNGHLPGLSGTTKGLPPKVIFMTFWDSPL</sequence>
<proteinExistence type="predicted"/>
<organism evidence="2 3">
    <name type="scientific">Planococcus wigleyi</name>
    <dbReference type="NCBI Taxonomy" id="2762216"/>
    <lineage>
        <taxon>Bacteria</taxon>
        <taxon>Bacillati</taxon>
        <taxon>Bacillota</taxon>
        <taxon>Bacilli</taxon>
        <taxon>Bacillales</taxon>
        <taxon>Caryophanaceae</taxon>
        <taxon>Planococcus</taxon>
    </lineage>
</organism>
<comment type="caution">
    <text evidence="2">The sequence shown here is derived from an EMBL/GenBank/DDBJ whole genome shotgun (WGS) entry which is preliminary data.</text>
</comment>
<feature type="region of interest" description="Disordered" evidence="1">
    <location>
        <begin position="1"/>
        <end position="50"/>
    </location>
</feature>
<dbReference type="Proteomes" id="UP000658980">
    <property type="component" value="Unassembled WGS sequence"/>
</dbReference>
<evidence type="ECO:0000256" key="1">
    <source>
        <dbReference type="SAM" id="MobiDB-lite"/>
    </source>
</evidence>